<dbReference type="Pfam" id="PF02413">
    <property type="entry name" value="Caudo_TAP"/>
    <property type="match status" value="1"/>
</dbReference>
<organism evidence="1">
    <name type="scientific">Salmonella enterica I</name>
    <dbReference type="NCBI Taxonomy" id="59201"/>
    <lineage>
        <taxon>Bacteria</taxon>
        <taxon>Pseudomonadati</taxon>
        <taxon>Pseudomonadota</taxon>
        <taxon>Gammaproteobacteria</taxon>
        <taxon>Enterobacterales</taxon>
        <taxon>Enterobacteriaceae</taxon>
        <taxon>Salmonella</taxon>
    </lineage>
</organism>
<gene>
    <name evidence="1" type="ORF">CQE41_26395</name>
</gene>
<proteinExistence type="predicted"/>
<reference evidence="1" key="1">
    <citation type="submission" date="2018-08" db="EMBL/GenBank/DDBJ databases">
        <authorList>
            <person name="Ashton P.M."/>
            <person name="Dallman T."/>
            <person name="Nair S."/>
            <person name="De Pinna E."/>
            <person name="Peters T."/>
            <person name="Grant K."/>
        </authorList>
    </citation>
    <scope>NUCLEOTIDE SEQUENCE [LARGE SCALE GENOMIC DNA]</scope>
    <source>
        <strain evidence="1">193386</strain>
    </source>
</reference>
<protein>
    <submittedName>
        <fullName evidence="1">Tail fiber assembly protein</fullName>
    </submittedName>
</protein>
<accession>A0A5Y3M758</accession>
<feature type="non-terminal residue" evidence="1">
    <location>
        <position position="151"/>
    </location>
</feature>
<dbReference type="Proteomes" id="UP000839636">
    <property type="component" value="Unassembled WGS sequence"/>
</dbReference>
<name>A0A5Y3M758_SALET</name>
<sequence length="151" mass="17264">MAFGQQFQGNSIMELINLLQYEPIIKMAPDVLYLKDQNDLDWYESQKLFSDSTMKIGCDRSGVILMASVDVSTLWPEGVSVFEVNQSKLPNEFKADSSYQFKDGKVDKRVLSQEEVIELADTQRSAMLRIISDRILPLQDALELDYITNDE</sequence>
<dbReference type="InterPro" id="IPR003458">
    <property type="entry name" value="Phage_T4_Gp38_tail_assem"/>
</dbReference>
<comment type="caution">
    <text evidence="1">The sequence shown here is derived from an EMBL/GenBank/DDBJ whole genome shotgun (WGS) entry which is preliminary data.</text>
</comment>
<dbReference type="EMBL" id="AAIURM010000131">
    <property type="protein sequence ID" value="ECI2867607.1"/>
    <property type="molecule type" value="Genomic_DNA"/>
</dbReference>
<evidence type="ECO:0000313" key="1">
    <source>
        <dbReference type="EMBL" id="ECI2867607.1"/>
    </source>
</evidence>
<dbReference type="AlphaFoldDB" id="A0A5Y3M758"/>